<accession>A0A382H8W7</accession>
<gene>
    <name evidence="1" type="ORF">METZ01_LOCUS235735</name>
</gene>
<dbReference type="AlphaFoldDB" id="A0A382H8W7"/>
<proteinExistence type="predicted"/>
<dbReference type="EMBL" id="UINC01059453">
    <property type="protein sequence ID" value="SVB82881.1"/>
    <property type="molecule type" value="Genomic_DNA"/>
</dbReference>
<reference evidence="1" key="1">
    <citation type="submission" date="2018-05" db="EMBL/GenBank/DDBJ databases">
        <authorList>
            <person name="Lanie J.A."/>
            <person name="Ng W.-L."/>
            <person name="Kazmierczak K.M."/>
            <person name="Andrzejewski T.M."/>
            <person name="Davidsen T.M."/>
            <person name="Wayne K.J."/>
            <person name="Tettelin H."/>
            <person name="Glass J.I."/>
            <person name="Rusch D."/>
            <person name="Podicherti R."/>
            <person name="Tsui H.-C.T."/>
            <person name="Winkler M.E."/>
        </authorList>
    </citation>
    <scope>NUCLEOTIDE SEQUENCE</scope>
</reference>
<protein>
    <submittedName>
        <fullName evidence="1">Uncharacterized protein</fullName>
    </submittedName>
</protein>
<evidence type="ECO:0000313" key="1">
    <source>
        <dbReference type="EMBL" id="SVB82881.1"/>
    </source>
</evidence>
<sequence length="84" mass="9553">MKEIIYKGKKVKVPFEDANYTLDGDKDVVIANRFGGEECTVPGYAAAVYDVIIGAEQFKDYDSVQKGCDWFSRNFPKQYMVLLD</sequence>
<organism evidence="1">
    <name type="scientific">marine metagenome</name>
    <dbReference type="NCBI Taxonomy" id="408172"/>
    <lineage>
        <taxon>unclassified sequences</taxon>
        <taxon>metagenomes</taxon>
        <taxon>ecological metagenomes</taxon>
    </lineage>
</organism>
<name>A0A382H8W7_9ZZZZ</name>